<accession>A0AA39MRM1</accession>
<dbReference type="PANTHER" id="PTHR35871">
    <property type="entry name" value="EXPRESSED PROTEIN"/>
    <property type="match status" value="1"/>
</dbReference>
<dbReference type="AlphaFoldDB" id="A0AA39MRM1"/>
<name>A0AA39MRM1_ARMTA</name>
<sequence>MHRIQYRWKKEPKGMYSDGHKHDDVVDYHQNKFLPQWAVLDLWCRWWDKNDEEIPHSFVAAPNGKIVAESNSITSFCSADPLTQGHTIFRPEKNCDRYYTNAEILEQVMKAMDILDHDYPNEWHIFAYDNAATHTACAPNALSASKMPAKPSKTFYYGSFPDGSPQSFYFPNNHPDVELCGLFKGMKEIIQKCNEKGAGLPDLFATRSNCFMDAYQKHLNGQKTAWAGKKYYGHCVLPENILEKFDKAHPNEK</sequence>
<dbReference type="GeneID" id="85359389"/>
<dbReference type="PANTHER" id="PTHR35871:SF1">
    <property type="entry name" value="CXC1-LIKE CYSTEINE CLUSTER ASSOCIATED WITH KDZ TRANSPOSASES DOMAIN-CONTAINING PROTEIN"/>
    <property type="match status" value="1"/>
</dbReference>
<dbReference type="RefSeq" id="XP_060325081.1">
    <property type="nucleotide sequence ID" value="XM_060475841.1"/>
</dbReference>
<dbReference type="EMBL" id="JAUEPS010000054">
    <property type="protein sequence ID" value="KAK0444511.1"/>
    <property type="molecule type" value="Genomic_DNA"/>
</dbReference>
<reference evidence="1" key="1">
    <citation type="submission" date="2023-06" db="EMBL/GenBank/DDBJ databases">
        <authorList>
            <consortium name="Lawrence Berkeley National Laboratory"/>
            <person name="Ahrendt S."/>
            <person name="Sahu N."/>
            <person name="Indic B."/>
            <person name="Wong-Bajracharya J."/>
            <person name="Merenyi Z."/>
            <person name="Ke H.-M."/>
            <person name="Monk M."/>
            <person name="Kocsube S."/>
            <person name="Drula E."/>
            <person name="Lipzen A."/>
            <person name="Balint B."/>
            <person name="Henrissat B."/>
            <person name="Andreopoulos B."/>
            <person name="Martin F.M."/>
            <person name="Harder C.B."/>
            <person name="Rigling D."/>
            <person name="Ford K.L."/>
            <person name="Foster G.D."/>
            <person name="Pangilinan J."/>
            <person name="Papanicolaou A."/>
            <person name="Barry K."/>
            <person name="LaButti K."/>
            <person name="Viragh M."/>
            <person name="Koriabine M."/>
            <person name="Yan M."/>
            <person name="Riley R."/>
            <person name="Champramary S."/>
            <person name="Plett K.L."/>
            <person name="Tsai I.J."/>
            <person name="Slot J."/>
            <person name="Sipos G."/>
            <person name="Plett J."/>
            <person name="Nagy L.G."/>
            <person name="Grigoriev I.V."/>
        </authorList>
    </citation>
    <scope>NUCLEOTIDE SEQUENCE</scope>
    <source>
        <strain evidence="1">CCBAS 213</strain>
    </source>
</reference>
<keyword evidence="2" id="KW-1185">Reference proteome</keyword>
<dbReference type="Proteomes" id="UP001175211">
    <property type="component" value="Unassembled WGS sequence"/>
</dbReference>
<proteinExistence type="predicted"/>
<organism evidence="1 2">
    <name type="scientific">Armillaria tabescens</name>
    <name type="common">Ringless honey mushroom</name>
    <name type="synonym">Agaricus tabescens</name>
    <dbReference type="NCBI Taxonomy" id="1929756"/>
    <lineage>
        <taxon>Eukaryota</taxon>
        <taxon>Fungi</taxon>
        <taxon>Dikarya</taxon>
        <taxon>Basidiomycota</taxon>
        <taxon>Agaricomycotina</taxon>
        <taxon>Agaricomycetes</taxon>
        <taxon>Agaricomycetidae</taxon>
        <taxon>Agaricales</taxon>
        <taxon>Marasmiineae</taxon>
        <taxon>Physalacriaceae</taxon>
        <taxon>Desarmillaria</taxon>
    </lineage>
</organism>
<protein>
    <submittedName>
        <fullName evidence="1">Uncharacterized protein</fullName>
    </submittedName>
</protein>
<comment type="caution">
    <text evidence="1">The sequence shown here is derived from an EMBL/GenBank/DDBJ whole genome shotgun (WGS) entry which is preliminary data.</text>
</comment>
<evidence type="ECO:0000313" key="2">
    <source>
        <dbReference type="Proteomes" id="UP001175211"/>
    </source>
</evidence>
<gene>
    <name evidence="1" type="ORF">EV420DRAFT_1622730</name>
</gene>
<evidence type="ECO:0000313" key="1">
    <source>
        <dbReference type="EMBL" id="KAK0444511.1"/>
    </source>
</evidence>